<name>A0A3G9JNN0_9FIRM</name>
<keyword evidence="4" id="KW-1003">Cell membrane</keyword>
<evidence type="ECO:0000313" key="9">
    <source>
        <dbReference type="EMBL" id="BBH26613.1"/>
    </source>
</evidence>
<evidence type="ECO:0000256" key="6">
    <source>
        <dbReference type="ARBA" id="ARBA00022989"/>
    </source>
</evidence>
<reference evidence="9 10" key="1">
    <citation type="submission" date="2018-11" db="EMBL/GenBank/DDBJ databases">
        <title>Novel Erysipelotrichaceae bacterium isolated from small intestine of a swine.</title>
        <authorList>
            <person name="Kim J.S."/>
            <person name="Choe H."/>
            <person name="Lee Y.R."/>
            <person name="Kim K.M."/>
            <person name="Park D.S."/>
        </authorList>
    </citation>
    <scope>NUCLEOTIDE SEQUENCE [LARGE SCALE GENOMIC DNA]</scope>
    <source>
        <strain evidence="9 10">SG0102</strain>
    </source>
</reference>
<keyword evidence="6 8" id="KW-1133">Transmembrane helix</keyword>
<dbReference type="RefSeq" id="WP_125119456.1">
    <property type="nucleotide sequence ID" value="NZ_AP019309.1"/>
</dbReference>
<evidence type="ECO:0000256" key="3">
    <source>
        <dbReference type="ARBA" id="ARBA00022448"/>
    </source>
</evidence>
<gene>
    <name evidence="9" type="primary">ABC-MSP_1</name>
    <name evidence="9" type="ORF">SG0102_15470</name>
</gene>
<feature type="transmembrane region" description="Helical" evidence="8">
    <location>
        <begin position="224"/>
        <end position="251"/>
    </location>
</feature>
<feature type="transmembrane region" description="Helical" evidence="8">
    <location>
        <begin position="6"/>
        <end position="24"/>
    </location>
</feature>
<evidence type="ECO:0000256" key="2">
    <source>
        <dbReference type="ARBA" id="ARBA00007935"/>
    </source>
</evidence>
<evidence type="ECO:0000256" key="1">
    <source>
        <dbReference type="ARBA" id="ARBA00004651"/>
    </source>
</evidence>
<proteinExistence type="inferred from homology"/>
<dbReference type="CDD" id="cd06550">
    <property type="entry name" value="TM_ABC_iron-siderophores_like"/>
    <property type="match status" value="1"/>
</dbReference>
<organism evidence="9 10">
    <name type="scientific">Intestinibaculum porci</name>
    <dbReference type="NCBI Taxonomy" id="2487118"/>
    <lineage>
        <taxon>Bacteria</taxon>
        <taxon>Bacillati</taxon>
        <taxon>Bacillota</taxon>
        <taxon>Erysipelotrichia</taxon>
        <taxon>Erysipelotrichales</taxon>
        <taxon>Erysipelotrichaceae</taxon>
        <taxon>Intestinibaculum</taxon>
    </lineage>
</organism>
<keyword evidence="7 8" id="KW-0472">Membrane</keyword>
<evidence type="ECO:0000256" key="8">
    <source>
        <dbReference type="SAM" id="Phobius"/>
    </source>
</evidence>
<dbReference type="FunCoup" id="A0A3G9JNN0">
    <property type="interactions" value="149"/>
</dbReference>
<dbReference type="AlphaFoldDB" id="A0A3G9JNN0"/>
<keyword evidence="10" id="KW-1185">Reference proteome</keyword>
<feature type="transmembrane region" description="Helical" evidence="8">
    <location>
        <begin position="272"/>
        <end position="290"/>
    </location>
</feature>
<dbReference type="SUPFAM" id="SSF81345">
    <property type="entry name" value="ABC transporter involved in vitamin B12 uptake, BtuC"/>
    <property type="match status" value="1"/>
</dbReference>
<dbReference type="EMBL" id="AP019309">
    <property type="protein sequence ID" value="BBH26613.1"/>
    <property type="molecule type" value="Genomic_DNA"/>
</dbReference>
<evidence type="ECO:0000256" key="7">
    <source>
        <dbReference type="ARBA" id="ARBA00023136"/>
    </source>
</evidence>
<evidence type="ECO:0000256" key="5">
    <source>
        <dbReference type="ARBA" id="ARBA00022692"/>
    </source>
</evidence>
<dbReference type="Gene3D" id="1.10.3470.10">
    <property type="entry name" value="ABC transporter involved in vitamin B12 uptake, BtuC"/>
    <property type="match status" value="1"/>
</dbReference>
<feature type="transmembrane region" description="Helical" evidence="8">
    <location>
        <begin position="142"/>
        <end position="164"/>
    </location>
</feature>
<comment type="similarity">
    <text evidence="2">Belongs to the binding-protein-dependent transport system permease family. FecCD subfamily.</text>
</comment>
<dbReference type="Pfam" id="PF01032">
    <property type="entry name" value="FecCD"/>
    <property type="match status" value="1"/>
</dbReference>
<dbReference type="GO" id="GO:0005886">
    <property type="term" value="C:plasma membrane"/>
    <property type="evidence" value="ECO:0007669"/>
    <property type="project" value="UniProtKB-SubCell"/>
</dbReference>
<keyword evidence="3" id="KW-0813">Transport</keyword>
<comment type="subcellular location">
    <subcellularLocation>
        <location evidence="1">Cell membrane</location>
        <topology evidence="1">Multi-pass membrane protein</topology>
    </subcellularLocation>
</comment>
<dbReference type="InterPro" id="IPR000522">
    <property type="entry name" value="ABC_transptr_permease_BtuC"/>
</dbReference>
<feature type="transmembrane region" description="Helical" evidence="8">
    <location>
        <begin position="84"/>
        <end position="103"/>
    </location>
</feature>
<sequence length="320" mass="34193">MKRKYLILMISMILVMSLSLGIGATRTSMKEVLEAFLSPTLTHTSIIVRSRVPRTIGGLLAGFSLALSGLLMQCLTRNDCADGTVLGVNSGASLAVISAMICLGISAHQAYLFFAFIGGLLAFFCVYVLAHSGGRLTPTKMILSGAALSMILSSLISAMILPNIQTMERFRFWQLGSLGAMTMSDLMILGPVLVLAIGISFFLIRPLRLFMLGDEMAISLGVNVPLITTIAAFCSILLVSCVTALCGPIGFIGLMVPHMIKIIGIHDLKHQMVLSMMLGGILLVISDIFARVLGNVEVGVITALIGAPVFIFMLRRSTHA</sequence>
<dbReference type="KEGG" id="ebm:SG0102_15470"/>
<dbReference type="GO" id="GO:0033214">
    <property type="term" value="P:siderophore-iron import into cell"/>
    <property type="evidence" value="ECO:0007669"/>
    <property type="project" value="TreeGrafter"/>
</dbReference>
<feature type="transmembrane region" description="Helical" evidence="8">
    <location>
        <begin position="110"/>
        <end position="130"/>
    </location>
</feature>
<evidence type="ECO:0000313" key="10">
    <source>
        <dbReference type="Proteomes" id="UP000268059"/>
    </source>
</evidence>
<dbReference type="InParanoid" id="A0A3G9JNN0"/>
<keyword evidence="5 8" id="KW-0812">Transmembrane</keyword>
<dbReference type="Proteomes" id="UP000268059">
    <property type="component" value="Chromosome"/>
</dbReference>
<feature type="transmembrane region" description="Helical" evidence="8">
    <location>
        <begin position="296"/>
        <end position="314"/>
    </location>
</feature>
<dbReference type="InterPro" id="IPR037294">
    <property type="entry name" value="ABC_BtuC-like"/>
</dbReference>
<feature type="transmembrane region" description="Helical" evidence="8">
    <location>
        <begin position="55"/>
        <end position="72"/>
    </location>
</feature>
<dbReference type="PANTHER" id="PTHR30472">
    <property type="entry name" value="FERRIC ENTEROBACTIN TRANSPORT SYSTEM PERMEASE PROTEIN"/>
    <property type="match status" value="1"/>
</dbReference>
<feature type="transmembrane region" description="Helical" evidence="8">
    <location>
        <begin position="185"/>
        <end position="204"/>
    </location>
</feature>
<protein>
    <submittedName>
        <fullName evidence="9">Iron ABC transporter</fullName>
    </submittedName>
</protein>
<accession>A0A3G9JNN0</accession>
<dbReference type="OrthoDB" id="9792889at2"/>
<evidence type="ECO:0000256" key="4">
    <source>
        <dbReference type="ARBA" id="ARBA00022475"/>
    </source>
</evidence>
<dbReference type="PANTHER" id="PTHR30472:SF1">
    <property type="entry name" value="FE(3+) DICITRATE TRANSPORT SYSTEM PERMEASE PROTEIN FECC-RELATED"/>
    <property type="match status" value="1"/>
</dbReference>
<dbReference type="GO" id="GO:0022857">
    <property type="term" value="F:transmembrane transporter activity"/>
    <property type="evidence" value="ECO:0007669"/>
    <property type="project" value="InterPro"/>
</dbReference>